<comment type="caution">
    <text evidence="2">The sequence shown here is derived from an EMBL/GenBank/DDBJ whole genome shotgun (WGS) entry which is preliminary data.</text>
</comment>
<keyword evidence="1" id="KW-0472">Membrane</keyword>
<dbReference type="Proteomes" id="UP000762703">
    <property type="component" value="Unassembled WGS sequence"/>
</dbReference>
<proteinExistence type="predicted"/>
<name>A0A8T3VE52_9EURY</name>
<dbReference type="RefSeq" id="WP_303737675.1">
    <property type="nucleotide sequence ID" value="NZ_SUTE01000081.1"/>
</dbReference>
<keyword evidence="1" id="KW-1133">Transmembrane helix</keyword>
<accession>A0A8T3VE52</accession>
<organism evidence="2 3">
    <name type="scientific">Methanobrevibacter millerae</name>
    <dbReference type="NCBI Taxonomy" id="230361"/>
    <lineage>
        <taxon>Archaea</taxon>
        <taxon>Methanobacteriati</taxon>
        <taxon>Methanobacteriota</taxon>
        <taxon>Methanomada group</taxon>
        <taxon>Methanobacteria</taxon>
        <taxon>Methanobacteriales</taxon>
        <taxon>Methanobacteriaceae</taxon>
        <taxon>Methanobrevibacter</taxon>
    </lineage>
</organism>
<sequence>MEKKNMIIIGVIIVIIAVLGVIFATGALNNNAVSTPFETDFMSGAFVGNVEKMNTNESYVASFKDKEHNITYNLTTMDNSSALMELYKFQGVKGPDHRTYNGNDWNIYFGEAMPVINNTTSANSNQSMGIIICESQKETEGYVLYVIFEDLSKVNFTLNTFGDSYVHYIEPVLKTLNLKKSNNVPAIHEQFGLTQEQFDQQIQLIRQAQSGNLTG</sequence>
<gene>
    <name evidence="2" type="ORF">E7Z73_09900</name>
</gene>
<protein>
    <submittedName>
        <fullName evidence="2">Uncharacterized protein</fullName>
    </submittedName>
</protein>
<evidence type="ECO:0000313" key="3">
    <source>
        <dbReference type="Proteomes" id="UP000762703"/>
    </source>
</evidence>
<evidence type="ECO:0000313" key="2">
    <source>
        <dbReference type="EMBL" id="MBE6506027.1"/>
    </source>
</evidence>
<dbReference type="EMBL" id="SUTE01000081">
    <property type="protein sequence ID" value="MBE6506027.1"/>
    <property type="molecule type" value="Genomic_DNA"/>
</dbReference>
<evidence type="ECO:0000256" key="1">
    <source>
        <dbReference type="SAM" id="Phobius"/>
    </source>
</evidence>
<dbReference type="AlphaFoldDB" id="A0A8T3VE52"/>
<feature type="transmembrane region" description="Helical" evidence="1">
    <location>
        <begin position="7"/>
        <end position="28"/>
    </location>
</feature>
<reference evidence="2" key="1">
    <citation type="submission" date="2019-04" db="EMBL/GenBank/DDBJ databases">
        <title>Evolution of Biomass-Degrading Anaerobic Consortia Revealed by Metagenomics.</title>
        <authorList>
            <person name="Peng X."/>
        </authorList>
    </citation>
    <scope>NUCLEOTIDE SEQUENCE</scope>
    <source>
        <strain evidence="2">SIG12</strain>
    </source>
</reference>
<keyword evidence="1" id="KW-0812">Transmembrane</keyword>